<evidence type="ECO:0000256" key="4">
    <source>
        <dbReference type="ARBA" id="ARBA00022490"/>
    </source>
</evidence>
<dbReference type="InterPro" id="IPR057982">
    <property type="entry name" value="TPR_NAA35"/>
</dbReference>
<dbReference type="AlphaFoldDB" id="H2ZHX8"/>
<evidence type="ECO:0000256" key="6">
    <source>
        <dbReference type="SAM" id="MobiDB-lite"/>
    </source>
</evidence>
<dbReference type="InParanoid" id="H2ZHX8"/>
<reference evidence="9" key="2">
    <citation type="submission" date="2025-08" db="UniProtKB">
        <authorList>
            <consortium name="Ensembl"/>
        </authorList>
    </citation>
    <scope>IDENTIFICATION</scope>
</reference>
<accession>H2ZHX8</accession>
<feature type="domain" description="NAA35-like N-terminal" evidence="7">
    <location>
        <begin position="161"/>
        <end position="207"/>
    </location>
</feature>
<evidence type="ECO:0000313" key="10">
    <source>
        <dbReference type="Proteomes" id="UP000007875"/>
    </source>
</evidence>
<dbReference type="Pfam" id="PF25789">
    <property type="entry name" value="TPR_NAA35"/>
    <property type="match status" value="1"/>
</dbReference>
<dbReference type="GeneTree" id="ENSGT00390000002445"/>
<dbReference type="Ensembl" id="ENSCSAVT00000017382.1">
    <property type="protein sequence ID" value="ENSCSAVP00000017194.1"/>
    <property type="gene ID" value="ENSCSAVG00000010117.1"/>
</dbReference>
<dbReference type="PANTHER" id="PTHR21373:SF0">
    <property type="entry name" value="N-ALPHA-ACETYLTRANSFERASE 35, NATC AUXILIARY SUBUNIT"/>
    <property type="match status" value="1"/>
</dbReference>
<dbReference type="InterPro" id="IPR057983">
    <property type="entry name" value="NAA35-like_N"/>
</dbReference>
<proteinExistence type="inferred from homology"/>
<dbReference type="STRING" id="51511.ENSCSAVP00000017194"/>
<evidence type="ECO:0000256" key="5">
    <source>
        <dbReference type="ARBA" id="ARBA00030494"/>
    </source>
</evidence>
<dbReference type="HOGENOM" id="CLU_011757_1_1_1"/>
<dbReference type="InterPro" id="IPR007244">
    <property type="entry name" value="Naa35_N"/>
</dbReference>
<dbReference type="Pfam" id="PF04112">
    <property type="entry name" value="Mak10"/>
    <property type="match status" value="2"/>
</dbReference>
<evidence type="ECO:0000259" key="7">
    <source>
        <dbReference type="Pfam" id="PF04112"/>
    </source>
</evidence>
<name>H2ZHX8_CIOSA</name>
<keyword evidence="10" id="KW-1185">Reference proteome</keyword>
<protein>
    <recommendedName>
        <fullName evidence="3">N-alpha-acetyltransferase 35, NatC auxiliary subunit</fullName>
    </recommendedName>
    <alternativeName>
        <fullName evidence="5">Protein MAK10 homolog</fullName>
    </alternativeName>
</protein>
<feature type="domain" description="NAA35-like TPR repeats" evidence="8">
    <location>
        <begin position="349"/>
        <end position="737"/>
    </location>
</feature>
<reference evidence="10" key="1">
    <citation type="submission" date="2003-08" db="EMBL/GenBank/DDBJ databases">
        <authorList>
            <person name="Birren B."/>
            <person name="Nusbaum C."/>
            <person name="Abebe A."/>
            <person name="Abouelleil A."/>
            <person name="Adekoya E."/>
            <person name="Ait-zahra M."/>
            <person name="Allen N."/>
            <person name="Allen T."/>
            <person name="An P."/>
            <person name="Anderson M."/>
            <person name="Anderson S."/>
            <person name="Arachchi H."/>
            <person name="Armbruster J."/>
            <person name="Bachantsang P."/>
            <person name="Baldwin J."/>
            <person name="Barry A."/>
            <person name="Bayul T."/>
            <person name="Blitshsteyn B."/>
            <person name="Bloom T."/>
            <person name="Blye J."/>
            <person name="Boguslavskiy L."/>
            <person name="Borowsky M."/>
            <person name="Boukhgalter B."/>
            <person name="Brunache A."/>
            <person name="Butler J."/>
            <person name="Calixte N."/>
            <person name="Calvo S."/>
            <person name="Camarata J."/>
            <person name="Campo K."/>
            <person name="Chang J."/>
            <person name="Cheshatsang Y."/>
            <person name="Citroen M."/>
            <person name="Collymore A."/>
            <person name="Considine T."/>
            <person name="Cook A."/>
            <person name="Cooke P."/>
            <person name="Corum B."/>
            <person name="Cuomo C."/>
            <person name="David R."/>
            <person name="Dawoe T."/>
            <person name="Degray S."/>
            <person name="Dodge S."/>
            <person name="Dooley K."/>
            <person name="Dorje P."/>
            <person name="Dorjee K."/>
            <person name="Dorris L."/>
            <person name="Duffey N."/>
            <person name="Dupes A."/>
            <person name="Elkins T."/>
            <person name="Engels R."/>
            <person name="Erickson J."/>
            <person name="Farina A."/>
            <person name="Faro S."/>
            <person name="Ferreira P."/>
            <person name="Fischer H."/>
            <person name="Fitzgerald M."/>
            <person name="Foley K."/>
            <person name="Gage D."/>
            <person name="Galagan J."/>
            <person name="Gearin G."/>
            <person name="Gnerre S."/>
            <person name="Gnirke A."/>
            <person name="Goyette A."/>
            <person name="Graham J."/>
            <person name="Grandbois E."/>
            <person name="Gyaltsen K."/>
            <person name="Hafez N."/>
            <person name="Hagopian D."/>
            <person name="Hagos B."/>
            <person name="Hall J."/>
            <person name="Hatcher B."/>
            <person name="Heller A."/>
            <person name="Higgins H."/>
            <person name="Honan T."/>
            <person name="Horn A."/>
            <person name="Houde N."/>
            <person name="Hughes L."/>
            <person name="Hulme W."/>
            <person name="Husby E."/>
            <person name="Iliev I."/>
            <person name="Jaffe D."/>
            <person name="Jones C."/>
            <person name="Kamal M."/>
            <person name="Kamat A."/>
            <person name="Kamvysselis M."/>
            <person name="Karlsson E."/>
            <person name="Kells C."/>
            <person name="Kieu A."/>
            <person name="Kisner P."/>
            <person name="Kodira C."/>
            <person name="Kulbokas E."/>
            <person name="Labutti K."/>
            <person name="Lama D."/>
            <person name="Landers T."/>
            <person name="Leger J."/>
            <person name="Levine S."/>
            <person name="Lewis D."/>
            <person name="Lewis T."/>
            <person name="Lindblad-toh K."/>
            <person name="Liu X."/>
            <person name="Lokyitsang T."/>
            <person name="Lokyitsang Y."/>
            <person name="Lucien O."/>
            <person name="Lui A."/>
            <person name="Ma L.J."/>
            <person name="Mabbitt R."/>
            <person name="Macdonald J."/>
            <person name="Maclean C."/>
            <person name="Major J."/>
            <person name="Manning J."/>
            <person name="Marabella R."/>
            <person name="Maru K."/>
            <person name="Matthews C."/>
            <person name="Mauceli E."/>
            <person name="Mccarthy M."/>
            <person name="Mcdonough S."/>
            <person name="Mcghee T."/>
            <person name="Meldrim J."/>
            <person name="Meneus L."/>
            <person name="Mesirov J."/>
            <person name="Mihalev A."/>
            <person name="Mihova T."/>
            <person name="Mikkelsen T."/>
            <person name="Mlenga V."/>
            <person name="Moru K."/>
            <person name="Mozes J."/>
            <person name="Mulrain L."/>
            <person name="Munson G."/>
            <person name="Naylor J."/>
            <person name="Newes C."/>
            <person name="Nguyen C."/>
            <person name="Nguyen N."/>
            <person name="Nguyen T."/>
            <person name="Nicol R."/>
            <person name="Nielsen C."/>
            <person name="Nizzari M."/>
            <person name="Norbu C."/>
            <person name="Norbu N."/>
            <person name="O'donnell P."/>
            <person name="Okoawo O."/>
            <person name="O'leary S."/>
            <person name="Omotosho B."/>
            <person name="O'neill K."/>
            <person name="Osman S."/>
            <person name="Parker S."/>
            <person name="Perrin D."/>
            <person name="Phunkhang P."/>
            <person name="Piqani B."/>
            <person name="Purcell S."/>
            <person name="Rachupka T."/>
            <person name="Ramasamy U."/>
            <person name="Rameau R."/>
            <person name="Ray V."/>
            <person name="Raymond C."/>
            <person name="Retta R."/>
            <person name="Richardson S."/>
            <person name="Rise C."/>
            <person name="Rodriguez J."/>
            <person name="Rogers J."/>
            <person name="Rogov P."/>
            <person name="Rutman M."/>
            <person name="Schupbach R."/>
            <person name="Seaman C."/>
            <person name="Settipalli S."/>
            <person name="Sharpe T."/>
            <person name="Sheridan J."/>
            <person name="Sherpa N."/>
            <person name="Shi J."/>
            <person name="Smirnov S."/>
            <person name="Smith C."/>
            <person name="Sougnez C."/>
            <person name="Spencer B."/>
            <person name="Stalker J."/>
            <person name="Stange-thomann N."/>
            <person name="Stavropoulos S."/>
            <person name="Stetson K."/>
            <person name="Stone C."/>
            <person name="Stone S."/>
            <person name="Stubbs M."/>
            <person name="Talamas J."/>
            <person name="Tchuinga P."/>
            <person name="Tenzing P."/>
            <person name="Tesfaye S."/>
            <person name="Theodore J."/>
            <person name="Thoulutsang Y."/>
            <person name="Topham K."/>
            <person name="Towey S."/>
            <person name="Tsamla T."/>
            <person name="Tsomo N."/>
            <person name="Vallee D."/>
            <person name="Vassiliev H."/>
            <person name="Venkataraman V."/>
            <person name="Vinson J."/>
            <person name="Vo A."/>
            <person name="Wade C."/>
            <person name="Wang S."/>
            <person name="Wangchuk T."/>
            <person name="Wangdi T."/>
            <person name="Whittaker C."/>
            <person name="Wilkinson J."/>
            <person name="Wu Y."/>
            <person name="Wyman D."/>
            <person name="Yadav S."/>
            <person name="Yang S."/>
            <person name="Yang X."/>
            <person name="Yeager S."/>
            <person name="Yee E."/>
            <person name="Young G."/>
            <person name="Zainoun J."/>
            <person name="Zembeck L."/>
            <person name="Zimmer A."/>
            <person name="Zody M."/>
            <person name="Lander E."/>
        </authorList>
    </citation>
    <scope>NUCLEOTIDE SEQUENCE [LARGE SCALE GENOMIC DNA]</scope>
</reference>
<feature type="domain" description="NAA35-like N-terminal" evidence="7">
    <location>
        <begin position="64"/>
        <end position="155"/>
    </location>
</feature>
<feature type="compositionally biased region" description="Basic residues" evidence="6">
    <location>
        <begin position="572"/>
        <end position="583"/>
    </location>
</feature>
<organism evidence="9 10">
    <name type="scientific">Ciona savignyi</name>
    <name type="common">Pacific transparent sea squirt</name>
    <dbReference type="NCBI Taxonomy" id="51511"/>
    <lineage>
        <taxon>Eukaryota</taxon>
        <taxon>Metazoa</taxon>
        <taxon>Chordata</taxon>
        <taxon>Tunicata</taxon>
        <taxon>Ascidiacea</taxon>
        <taxon>Phlebobranchia</taxon>
        <taxon>Cionidae</taxon>
        <taxon>Ciona</taxon>
    </lineage>
</organism>
<evidence type="ECO:0000256" key="1">
    <source>
        <dbReference type="ARBA" id="ARBA00004496"/>
    </source>
</evidence>
<dbReference type="eggNOG" id="KOG2343">
    <property type="taxonomic scope" value="Eukaryota"/>
</dbReference>
<comment type="subcellular location">
    <subcellularLocation>
        <location evidence="1">Cytoplasm</location>
    </subcellularLocation>
</comment>
<comment type="similarity">
    <text evidence="2">Belongs to the MAK10 family.</text>
</comment>
<dbReference type="Proteomes" id="UP000007875">
    <property type="component" value="Unassembled WGS sequence"/>
</dbReference>
<dbReference type="GO" id="GO:0031417">
    <property type="term" value="C:NatC complex"/>
    <property type="evidence" value="ECO:0007669"/>
    <property type="project" value="InterPro"/>
</dbReference>
<dbReference type="FunCoup" id="H2ZHX8">
    <property type="interactions" value="489"/>
</dbReference>
<feature type="region of interest" description="Disordered" evidence="6">
    <location>
        <begin position="559"/>
        <end position="583"/>
    </location>
</feature>
<sequence>MLCALVASVYSGLVYFGGQIMMVEPKETPSPSPVPHWEETCKYHYNWSNITVAFTQACEGLKLGELVHESNFGLYEAMSAIEMMDPKMDAGMAGGRSKRQVPSFKERISDESIKLKDFELCELISIMDTCQTCILSWLEGQSLAQTVFTCLFLHEPDLIEDRVLRAYCIAVLKLCDLIKEKIFTANVFEEEDFQTLTYGFKFAGQVSPMRAVGMLRECEDDVSRSLRISKSQPATPDEPALLQAVLARLKFVRLFLQLLSPFGNKEKEVLQGNRKLLGQLSEQLTIIDKTTNLGLASSNTDDGHEVSYGFDPLVNQRLLPPTFPRYTKLRSKNEIGHCYGELIKCLLSVVDMTTLTSFQSILDFIVEFSHSEPSVLSRSIAQITFLPENRRIFATQPLGEALRESIRTFNSPPSLSTKFPNIQSNLQVKSCLDSFLIRATRTMAKLVQAYGHNYARQREKLSAVLEDLGILQDEADRCDTDINALMHALDPNAGKSHLTCVGSWALYHTLRVMTQYIVSGFVLQLYSDHEYHYIYWYLAEVLLSWQLTTLNRAEGQLQSDESLADPTPSNKQRSHKKAKKNKKKCKVHAREIVLTQGMQMMAAGCFKALLGFFLEGKMRTPDFSFDNEGIRYEHRFSPFISVGTPPFMPYKQFQEMTDVGQYFPAPTAQDLYLSSSKHFAQAKQAYESIAAAGEIQNLLLVAKTNLVMTKLLAGGHKQSSSSRPQFDFTVNSIFPIIRVL</sequence>
<evidence type="ECO:0000256" key="3">
    <source>
        <dbReference type="ARBA" id="ARBA00013618"/>
    </source>
</evidence>
<evidence type="ECO:0000313" key="9">
    <source>
        <dbReference type="Ensembl" id="ENSCSAVP00000017194.1"/>
    </source>
</evidence>
<evidence type="ECO:0000256" key="2">
    <source>
        <dbReference type="ARBA" id="ARBA00006289"/>
    </source>
</evidence>
<keyword evidence="4" id="KW-0963">Cytoplasm</keyword>
<reference evidence="9" key="3">
    <citation type="submission" date="2025-09" db="UniProtKB">
        <authorList>
            <consortium name="Ensembl"/>
        </authorList>
    </citation>
    <scope>IDENTIFICATION</scope>
</reference>
<dbReference type="PANTHER" id="PTHR21373">
    <property type="entry name" value="GLUCOSE REPRESSIBLE PROTEIN MAK10"/>
    <property type="match status" value="1"/>
</dbReference>
<dbReference type="OMA" id="QMEWIVQ"/>
<evidence type="ECO:0000259" key="8">
    <source>
        <dbReference type="Pfam" id="PF25789"/>
    </source>
</evidence>